<keyword evidence="1" id="KW-0812">Transmembrane</keyword>
<keyword evidence="1" id="KW-1133">Transmembrane helix</keyword>
<sequence length="95" mass="10587">MVIIPILYVIHIAIFIVLGSMGNPNTGKWLDYSNFGTQSAISIVCLILNIWLLLPSSNCESDFKIVLLIINIIEIVGVITIFLLPMWGEPPTIQF</sequence>
<evidence type="ECO:0000313" key="3">
    <source>
        <dbReference type="Proteomes" id="UP000184310"/>
    </source>
</evidence>
<keyword evidence="3" id="KW-1185">Reference proteome</keyword>
<reference evidence="2 3" key="1">
    <citation type="submission" date="2016-11" db="EMBL/GenBank/DDBJ databases">
        <authorList>
            <person name="Jaros S."/>
            <person name="Januszkiewicz K."/>
            <person name="Wedrychowicz H."/>
        </authorList>
    </citation>
    <scope>NUCLEOTIDE SEQUENCE [LARGE SCALE GENOMIC DNA]</scope>
    <source>
        <strain evidence="2 3">DSM 21758</strain>
    </source>
</reference>
<evidence type="ECO:0000256" key="1">
    <source>
        <dbReference type="SAM" id="Phobius"/>
    </source>
</evidence>
<protein>
    <submittedName>
        <fullName evidence="2">Uncharacterized protein</fullName>
    </submittedName>
</protein>
<name>A0A1M6GX59_9CLOT</name>
<gene>
    <name evidence="2" type="ORF">SAMN02745163_01416</name>
</gene>
<organism evidence="2 3">
    <name type="scientific">Clostridium cavendishii DSM 21758</name>
    <dbReference type="NCBI Taxonomy" id="1121302"/>
    <lineage>
        <taxon>Bacteria</taxon>
        <taxon>Bacillati</taxon>
        <taxon>Bacillota</taxon>
        <taxon>Clostridia</taxon>
        <taxon>Eubacteriales</taxon>
        <taxon>Clostridiaceae</taxon>
        <taxon>Clostridium</taxon>
    </lineage>
</organism>
<dbReference type="AlphaFoldDB" id="A0A1M6GX59"/>
<dbReference type="RefSeq" id="WP_072985975.1">
    <property type="nucleotide sequence ID" value="NZ_FQZB01000006.1"/>
</dbReference>
<proteinExistence type="predicted"/>
<feature type="transmembrane region" description="Helical" evidence="1">
    <location>
        <begin position="7"/>
        <end position="23"/>
    </location>
</feature>
<dbReference type="Proteomes" id="UP000184310">
    <property type="component" value="Unassembled WGS sequence"/>
</dbReference>
<feature type="transmembrane region" description="Helical" evidence="1">
    <location>
        <begin position="35"/>
        <end position="54"/>
    </location>
</feature>
<evidence type="ECO:0000313" key="2">
    <source>
        <dbReference type="EMBL" id="SHJ14512.1"/>
    </source>
</evidence>
<feature type="transmembrane region" description="Helical" evidence="1">
    <location>
        <begin position="66"/>
        <end position="87"/>
    </location>
</feature>
<keyword evidence="1" id="KW-0472">Membrane</keyword>
<accession>A0A1M6GX59</accession>
<dbReference type="EMBL" id="FQZB01000006">
    <property type="protein sequence ID" value="SHJ14512.1"/>
    <property type="molecule type" value="Genomic_DNA"/>
</dbReference>